<evidence type="ECO:0000259" key="11">
    <source>
        <dbReference type="PROSITE" id="PS51194"/>
    </source>
</evidence>
<dbReference type="PROSITE" id="PS51192">
    <property type="entry name" value="HELICASE_ATP_BIND_1"/>
    <property type="match status" value="1"/>
</dbReference>
<dbReference type="CDD" id="cd17950">
    <property type="entry name" value="DEADc_DDX39"/>
    <property type="match status" value="1"/>
</dbReference>
<evidence type="ECO:0000313" key="14">
    <source>
        <dbReference type="Proteomes" id="UP000007799"/>
    </source>
</evidence>
<dbReference type="EMBL" id="GL832955">
    <property type="protein sequence ID" value="EGD72066.1"/>
    <property type="molecule type" value="Genomic_DNA"/>
</dbReference>
<gene>
    <name evidence="13" type="ORF">PTSG_00085</name>
</gene>
<accession>F2TVH0</accession>
<dbReference type="STRING" id="946362.F2TVH0"/>
<feature type="short sequence motif" description="Q motif" evidence="9">
    <location>
        <begin position="43"/>
        <end position="71"/>
    </location>
</feature>
<dbReference type="GeneID" id="16067533"/>
<dbReference type="GO" id="GO:0003676">
    <property type="term" value="F:nucleic acid binding"/>
    <property type="evidence" value="ECO:0007669"/>
    <property type="project" value="InterPro"/>
</dbReference>
<evidence type="ECO:0000259" key="12">
    <source>
        <dbReference type="PROSITE" id="PS51195"/>
    </source>
</evidence>
<keyword evidence="4" id="KW-0378">Hydrolase</keyword>
<keyword evidence="7" id="KW-0539">Nucleus</keyword>
<dbReference type="OMA" id="YAHVEPK"/>
<feature type="domain" description="Helicase C-terminal" evidence="11">
    <location>
        <begin position="270"/>
        <end position="431"/>
    </location>
</feature>
<evidence type="ECO:0000256" key="4">
    <source>
        <dbReference type="ARBA" id="ARBA00022801"/>
    </source>
</evidence>
<dbReference type="Pfam" id="PF00270">
    <property type="entry name" value="DEAD"/>
    <property type="match status" value="1"/>
</dbReference>
<dbReference type="InterPro" id="IPR001650">
    <property type="entry name" value="Helicase_C-like"/>
</dbReference>
<dbReference type="PROSITE" id="PS51194">
    <property type="entry name" value="HELICASE_CTER"/>
    <property type="match status" value="1"/>
</dbReference>
<dbReference type="OrthoDB" id="10265785at2759"/>
<evidence type="ECO:0000256" key="8">
    <source>
        <dbReference type="ARBA" id="ARBA00038213"/>
    </source>
</evidence>
<dbReference type="AlphaFoldDB" id="F2TVH0"/>
<dbReference type="InterPro" id="IPR027417">
    <property type="entry name" value="P-loop_NTPase"/>
</dbReference>
<evidence type="ECO:0000256" key="2">
    <source>
        <dbReference type="ARBA" id="ARBA00012552"/>
    </source>
</evidence>
<feature type="domain" description="Helicase ATP-binding" evidence="10">
    <location>
        <begin position="74"/>
        <end position="258"/>
    </location>
</feature>
<dbReference type="GO" id="GO:0003724">
    <property type="term" value="F:RNA helicase activity"/>
    <property type="evidence" value="ECO:0007669"/>
    <property type="project" value="UniProtKB-EC"/>
</dbReference>
<dbReference type="PANTHER" id="PTHR47958">
    <property type="entry name" value="ATP-DEPENDENT RNA HELICASE DBP3"/>
    <property type="match status" value="1"/>
</dbReference>
<dbReference type="Gene3D" id="3.40.50.300">
    <property type="entry name" value="P-loop containing nucleotide triphosphate hydrolases"/>
    <property type="match status" value="2"/>
</dbReference>
<keyword evidence="6" id="KW-0067">ATP-binding</keyword>
<dbReference type="CDD" id="cd18787">
    <property type="entry name" value="SF2_C_DEAD"/>
    <property type="match status" value="1"/>
</dbReference>
<dbReference type="InterPro" id="IPR014014">
    <property type="entry name" value="RNA_helicase_DEAD_Q_motif"/>
</dbReference>
<name>F2TVH0_SALR5</name>
<evidence type="ECO:0000259" key="10">
    <source>
        <dbReference type="PROSITE" id="PS51192"/>
    </source>
</evidence>
<dbReference type="GO" id="GO:0016787">
    <property type="term" value="F:hydrolase activity"/>
    <property type="evidence" value="ECO:0007669"/>
    <property type="project" value="UniProtKB-KW"/>
</dbReference>
<proteinExistence type="inferred from homology"/>
<evidence type="ECO:0000256" key="6">
    <source>
        <dbReference type="ARBA" id="ARBA00022840"/>
    </source>
</evidence>
<dbReference type="SMART" id="SM00487">
    <property type="entry name" value="DEXDc"/>
    <property type="match status" value="1"/>
</dbReference>
<keyword evidence="5" id="KW-0347">Helicase</keyword>
<dbReference type="KEGG" id="sre:PTSG_00085"/>
<dbReference type="InterPro" id="IPR011545">
    <property type="entry name" value="DEAD/DEAH_box_helicase_dom"/>
</dbReference>
<dbReference type="PROSITE" id="PS51195">
    <property type="entry name" value="Q_MOTIF"/>
    <property type="match status" value="1"/>
</dbReference>
<evidence type="ECO:0000256" key="3">
    <source>
        <dbReference type="ARBA" id="ARBA00022741"/>
    </source>
</evidence>
<dbReference type="SMART" id="SM00490">
    <property type="entry name" value="HELICc"/>
    <property type="match status" value="1"/>
</dbReference>
<dbReference type="Proteomes" id="UP000007799">
    <property type="component" value="Unassembled WGS sequence"/>
</dbReference>
<dbReference type="FunFam" id="3.40.50.300:FF:000111">
    <property type="entry name" value="DEAD-box ATP-dependent RNA helicase"/>
    <property type="match status" value="1"/>
</dbReference>
<organism evidence="14">
    <name type="scientific">Salpingoeca rosetta (strain ATCC 50818 / BSB-021)</name>
    <dbReference type="NCBI Taxonomy" id="946362"/>
    <lineage>
        <taxon>Eukaryota</taxon>
        <taxon>Choanoflagellata</taxon>
        <taxon>Craspedida</taxon>
        <taxon>Salpingoecidae</taxon>
        <taxon>Salpingoeca</taxon>
    </lineage>
</organism>
<feature type="domain" description="DEAD-box RNA helicase Q" evidence="12">
    <location>
        <begin position="43"/>
        <end position="71"/>
    </location>
</feature>
<sequence>MADVVEDEVLTGYDEDVEQTTVADLEAEKPKDVKGSYSGLHSAGFKDFSLKPELLRAIRDCGFEHPSEVQQECIPQALIGTDVICQAKSGMGKTAVFVISVLDQLKPVDGEVSCLVLCHARELADQIHKEFERFAAHMSPTVRSEVFYGGIKLSSNIEKLRNPPHVVVGTPGRLYHLMEEGHLKLGNVKFFVIDECDKVLKPDARSIEKGSDGLDMRRKVQALHMKCPRNKQVMMFTATLDKETRGLCRKFMNNPMEVCVDDDAKLKLRSLKQYYVKLTEDEKTRKLLDLLDALEFNQVVIFLSSQARVRVLAKLLEQENFPVKAIHGGMRQEHRLENYREFKSFKARILVATDVFGRGMDIERVNIVINYDMPEDTDTYLHRVARAGRFGTKGLAITFVSTPEEAEILNKTQGRFDVDIAEMPATLDKSEYMADDEA</sequence>
<comment type="similarity">
    <text evidence="8">Belongs to the DEAD box helicase family. DECD subfamily.</text>
</comment>
<dbReference type="Pfam" id="PF00271">
    <property type="entry name" value="Helicase_C"/>
    <property type="match status" value="1"/>
</dbReference>
<dbReference type="SUPFAM" id="SSF52540">
    <property type="entry name" value="P-loop containing nucleoside triphosphate hydrolases"/>
    <property type="match status" value="1"/>
</dbReference>
<protein>
    <recommendedName>
        <fullName evidence="2">RNA helicase</fullName>
        <ecNumber evidence="2">3.6.4.13</ecNumber>
    </recommendedName>
</protein>
<evidence type="ECO:0000256" key="7">
    <source>
        <dbReference type="ARBA" id="ARBA00023242"/>
    </source>
</evidence>
<comment type="subcellular location">
    <subcellularLocation>
        <location evidence="1">Nucleus</location>
    </subcellularLocation>
</comment>
<dbReference type="InterPro" id="IPR014001">
    <property type="entry name" value="Helicase_ATP-bd"/>
</dbReference>
<keyword evidence="14" id="KW-1185">Reference proteome</keyword>
<reference evidence="13" key="1">
    <citation type="submission" date="2009-08" db="EMBL/GenBank/DDBJ databases">
        <title>Annotation of Salpingoeca rosetta.</title>
        <authorList>
            <consortium name="The Broad Institute Genome Sequencing Platform"/>
            <person name="Russ C."/>
            <person name="Cuomo C."/>
            <person name="Burger G."/>
            <person name="Gray M.W."/>
            <person name="Holland P.W.H."/>
            <person name="King N."/>
            <person name="Lang F.B.F."/>
            <person name="Roger A.J."/>
            <person name="Ruiz-Trillo I."/>
            <person name="Young S.K."/>
            <person name="Zeng Q."/>
            <person name="Gargeya S."/>
            <person name="Alvarado L."/>
            <person name="Berlin A."/>
            <person name="Chapman S.B."/>
            <person name="Chen Z."/>
            <person name="Freedman E."/>
            <person name="Gellesch M."/>
            <person name="Goldberg J."/>
            <person name="Griggs A."/>
            <person name="Gujja S."/>
            <person name="Heilman E."/>
            <person name="Heiman D."/>
            <person name="Howarth C."/>
            <person name="Mehta T."/>
            <person name="Neiman D."/>
            <person name="Pearson M."/>
            <person name="Roberts A."/>
            <person name="Saif S."/>
            <person name="Shea T."/>
            <person name="Shenoy N."/>
            <person name="Sisk P."/>
            <person name="Stolte C."/>
            <person name="Sykes S."/>
            <person name="White J."/>
            <person name="Yandava C."/>
            <person name="Haas B."/>
            <person name="Nusbaum C."/>
            <person name="Birren B."/>
        </authorList>
    </citation>
    <scope>NUCLEOTIDE SEQUENCE [LARGE SCALE GENOMIC DNA]</scope>
    <source>
        <strain evidence="13">ATCC 50818</strain>
    </source>
</reference>
<evidence type="ECO:0000256" key="5">
    <source>
        <dbReference type="ARBA" id="ARBA00022806"/>
    </source>
</evidence>
<evidence type="ECO:0000256" key="1">
    <source>
        <dbReference type="ARBA" id="ARBA00004123"/>
    </source>
</evidence>
<dbReference type="EC" id="3.6.4.13" evidence="2"/>
<dbReference type="RefSeq" id="XP_004998638.1">
    <property type="nucleotide sequence ID" value="XM_004998581.1"/>
</dbReference>
<dbReference type="InParanoid" id="F2TVH0"/>
<dbReference type="GO" id="GO:0005524">
    <property type="term" value="F:ATP binding"/>
    <property type="evidence" value="ECO:0007669"/>
    <property type="project" value="UniProtKB-KW"/>
</dbReference>
<dbReference type="GO" id="GO:0005634">
    <property type="term" value="C:nucleus"/>
    <property type="evidence" value="ECO:0007669"/>
    <property type="project" value="UniProtKB-SubCell"/>
</dbReference>
<dbReference type="eggNOG" id="KOG0329">
    <property type="taxonomic scope" value="Eukaryota"/>
</dbReference>
<evidence type="ECO:0000256" key="9">
    <source>
        <dbReference type="PROSITE-ProRule" id="PRU00552"/>
    </source>
</evidence>
<keyword evidence="3" id="KW-0547">Nucleotide-binding</keyword>
<evidence type="ECO:0000313" key="13">
    <source>
        <dbReference type="EMBL" id="EGD72066.1"/>
    </source>
</evidence>
<dbReference type="FunCoup" id="F2TVH0">
    <property type="interactions" value="2251"/>
</dbReference>